<reference evidence="2 3" key="1">
    <citation type="submission" date="2024-02" db="EMBL/GenBank/DDBJ databases">
        <authorList>
            <person name="Chen Y."/>
            <person name="Shah S."/>
            <person name="Dougan E. K."/>
            <person name="Thang M."/>
            <person name="Chan C."/>
        </authorList>
    </citation>
    <scope>NUCLEOTIDE SEQUENCE [LARGE SCALE GENOMIC DNA]</scope>
</reference>
<keyword evidence="3" id="KW-1185">Reference proteome</keyword>
<evidence type="ECO:0000313" key="3">
    <source>
        <dbReference type="Proteomes" id="UP001642484"/>
    </source>
</evidence>
<feature type="chain" id="PRO_5045910090" evidence="1">
    <location>
        <begin position="23"/>
        <end position="123"/>
    </location>
</feature>
<name>A0ABP0PE02_9DINO</name>
<evidence type="ECO:0000256" key="1">
    <source>
        <dbReference type="SAM" id="SignalP"/>
    </source>
</evidence>
<accession>A0ABP0PE02</accession>
<proteinExistence type="predicted"/>
<dbReference type="EMBL" id="CAXAMN010022807">
    <property type="protein sequence ID" value="CAK9072935.1"/>
    <property type="molecule type" value="Genomic_DNA"/>
</dbReference>
<dbReference type="Proteomes" id="UP001642484">
    <property type="component" value="Unassembled WGS sequence"/>
</dbReference>
<protein>
    <submittedName>
        <fullName evidence="2">Uncharacterized protein</fullName>
    </submittedName>
</protein>
<organism evidence="2 3">
    <name type="scientific">Durusdinium trenchii</name>
    <dbReference type="NCBI Taxonomy" id="1381693"/>
    <lineage>
        <taxon>Eukaryota</taxon>
        <taxon>Sar</taxon>
        <taxon>Alveolata</taxon>
        <taxon>Dinophyceae</taxon>
        <taxon>Suessiales</taxon>
        <taxon>Symbiodiniaceae</taxon>
        <taxon>Durusdinium</taxon>
    </lineage>
</organism>
<feature type="signal peptide" evidence="1">
    <location>
        <begin position="1"/>
        <end position="22"/>
    </location>
</feature>
<comment type="caution">
    <text evidence="2">The sequence shown here is derived from an EMBL/GenBank/DDBJ whole genome shotgun (WGS) entry which is preliminary data.</text>
</comment>
<sequence>MRHLRALLLATNSLLRLVYVPTEHNPADAPSHPFLTAALERQSPGGWVYMAVSKELLMQCSWGWSVFGRSQDFIAAARSLEEILPRINGFSSEPAPDHLLLNSEVSVHQLQSGRDSVSWIAAM</sequence>
<evidence type="ECO:0000313" key="2">
    <source>
        <dbReference type="EMBL" id="CAK9072935.1"/>
    </source>
</evidence>
<gene>
    <name evidence="2" type="ORF">CCMP2556_LOCUS35876</name>
</gene>
<keyword evidence="1" id="KW-0732">Signal</keyword>